<keyword evidence="3 5" id="KW-1133">Transmembrane helix</keyword>
<dbReference type="Pfam" id="PF08395">
    <property type="entry name" value="7tm_7"/>
    <property type="match status" value="1"/>
</dbReference>
<gene>
    <name evidence="6" type="ORF">MSPICULIGERA_LOCUS23094</name>
</gene>
<feature type="transmembrane region" description="Helical" evidence="5">
    <location>
        <begin position="281"/>
        <end position="301"/>
    </location>
</feature>
<dbReference type="AlphaFoldDB" id="A0AA36GE38"/>
<comment type="subcellular location">
    <subcellularLocation>
        <location evidence="1">Membrane</location>
        <topology evidence="1">Multi-pass membrane protein</topology>
    </subcellularLocation>
</comment>
<keyword evidence="7" id="KW-1185">Reference proteome</keyword>
<dbReference type="PANTHER" id="PTHR34492:SF2">
    <property type="entry name" value="G PROTEIN-COUPLED RECEPTOR"/>
    <property type="match status" value="1"/>
</dbReference>
<evidence type="ECO:0000256" key="2">
    <source>
        <dbReference type="ARBA" id="ARBA00022692"/>
    </source>
</evidence>
<evidence type="ECO:0000256" key="4">
    <source>
        <dbReference type="ARBA" id="ARBA00023136"/>
    </source>
</evidence>
<protein>
    <recommendedName>
        <fullName evidence="8">Gustatory receptor</fullName>
    </recommendedName>
</protein>
<sequence length="392" mass="45074">MGRIWRDGHILLKLKLSLNTIPFGLRFIGVRYRPTDAKLCRARATLFCFSYIALGMFLLIHDFGTLMKDFEVSVTSTGIKLVMWNSQTIICQLFIHVWQRTDAFKAILDRFQEAEMVSTTFRKQRNRSQQVAKFFYTLMASLVPFYIVSSAAIRSYGYLMSYSGTRTELFNVHINIARAFANYLNGTTLMVAVHFFSTFVRGLYWEAKAFNQDLKELKPSDPSKMCMELERLLIKHTQLARTVRCVDKVFSQFAFLMLCANVPTLMFRLIRLMTRNHWAEILDAIPSVTIFVYIYLGLTVAPTQMRSELAKSTIILCGNKDIWAPYDAEVNRLARTLTLHFDQPDLGISLWGFAIVSKPLILTTFSVMLTLLAFFLEFKNSNNAMRSTNFGA</sequence>
<organism evidence="6 7">
    <name type="scientific">Mesorhabditis spiculigera</name>
    <dbReference type="NCBI Taxonomy" id="96644"/>
    <lineage>
        <taxon>Eukaryota</taxon>
        <taxon>Metazoa</taxon>
        <taxon>Ecdysozoa</taxon>
        <taxon>Nematoda</taxon>
        <taxon>Chromadorea</taxon>
        <taxon>Rhabditida</taxon>
        <taxon>Rhabditina</taxon>
        <taxon>Rhabditomorpha</taxon>
        <taxon>Rhabditoidea</taxon>
        <taxon>Rhabditidae</taxon>
        <taxon>Mesorhabditinae</taxon>
        <taxon>Mesorhabditis</taxon>
    </lineage>
</organism>
<accession>A0AA36GE38</accession>
<comment type="caution">
    <text evidence="6">The sequence shown here is derived from an EMBL/GenBank/DDBJ whole genome shotgun (WGS) entry which is preliminary data.</text>
</comment>
<dbReference type="EMBL" id="CATQJA010002702">
    <property type="protein sequence ID" value="CAJ0585062.1"/>
    <property type="molecule type" value="Genomic_DNA"/>
</dbReference>
<dbReference type="InterPro" id="IPR013604">
    <property type="entry name" value="7TM_chemorcpt"/>
</dbReference>
<proteinExistence type="predicted"/>
<dbReference type="GO" id="GO:0050909">
    <property type="term" value="P:sensory perception of taste"/>
    <property type="evidence" value="ECO:0007669"/>
    <property type="project" value="InterPro"/>
</dbReference>
<feature type="transmembrane region" description="Helical" evidence="5">
    <location>
        <begin position="42"/>
        <end position="61"/>
    </location>
</feature>
<dbReference type="GO" id="GO:0016020">
    <property type="term" value="C:membrane"/>
    <property type="evidence" value="ECO:0007669"/>
    <property type="project" value="UniProtKB-SubCell"/>
</dbReference>
<dbReference type="Proteomes" id="UP001177023">
    <property type="component" value="Unassembled WGS sequence"/>
</dbReference>
<evidence type="ECO:0000313" key="7">
    <source>
        <dbReference type="Proteomes" id="UP001177023"/>
    </source>
</evidence>
<keyword evidence="2 5" id="KW-0812">Transmembrane</keyword>
<evidence type="ECO:0000256" key="3">
    <source>
        <dbReference type="ARBA" id="ARBA00022989"/>
    </source>
</evidence>
<feature type="transmembrane region" description="Helical" evidence="5">
    <location>
        <begin position="131"/>
        <end position="153"/>
    </location>
</feature>
<reference evidence="6" key="1">
    <citation type="submission" date="2023-06" db="EMBL/GenBank/DDBJ databases">
        <authorList>
            <person name="Delattre M."/>
        </authorList>
    </citation>
    <scope>NUCLEOTIDE SEQUENCE</scope>
    <source>
        <strain evidence="6">AF72</strain>
    </source>
</reference>
<evidence type="ECO:0008006" key="8">
    <source>
        <dbReference type="Google" id="ProtNLM"/>
    </source>
</evidence>
<dbReference type="PANTHER" id="PTHR34492">
    <property type="entry name" value="GUSTATORY RECEPTOR FAMILY"/>
    <property type="match status" value="1"/>
</dbReference>
<evidence type="ECO:0000256" key="5">
    <source>
        <dbReference type="SAM" id="Phobius"/>
    </source>
</evidence>
<feature type="non-terminal residue" evidence="6">
    <location>
        <position position="392"/>
    </location>
</feature>
<feature type="transmembrane region" description="Helical" evidence="5">
    <location>
        <begin position="81"/>
        <end position="98"/>
    </location>
</feature>
<evidence type="ECO:0000313" key="6">
    <source>
        <dbReference type="EMBL" id="CAJ0585062.1"/>
    </source>
</evidence>
<keyword evidence="4 5" id="KW-0472">Membrane</keyword>
<name>A0AA36GE38_9BILA</name>
<evidence type="ECO:0000256" key="1">
    <source>
        <dbReference type="ARBA" id="ARBA00004141"/>
    </source>
</evidence>
<feature type="transmembrane region" description="Helical" evidence="5">
    <location>
        <begin position="348"/>
        <end position="376"/>
    </location>
</feature>